<dbReference type="InterPro" id="IPR014913">
    <property type="entry name" value="YppE-like"/>
</dbReference>
<protein>
    <submittedName>
        <fullName evidence="1">YppE family protein</fullName>
    </submittedName>
</protein>
<sequence>MDVERLREKTKQLQQLNQEALQIYEETMKKNQSPDFYTEVKPFADEVKKHADEWKELAEQWIIQSHPKYFYVKQIQDTYDNILYASVLAFQTDTKKKRFHEMIQSIDYILEGILKE</sequence>
<comment type="caution">
    <text evidence="1">The sequence shown here is derived from an EMBL/GenBank/DDBJ whole genome shotgun (WGS) entry which is preliminary data.</text>
</comment>
<dbReference type="Proteomes" id="UP001596143">
    <property type="component" value="Unassembled WGS sequence"/>
</dbReference>
<evidence type="ECO:0000313" key="2">
    <source>
        <dbReference type="Proteomes" id="UP001596143"/>
    </source>
</evidence>
<evidence type="ECO:0000313" key="1">
    <source>
        <dbReference type="EMBL" id="MFC5628277.1"/>
    </source>
</evidence>
<name>A0ABW0U683_9BACI</name>
<dbReference type="RefSeq" id="WP_270897540.1">
    <property type="nucleotide sequence ID" value="NZ_JBHSPF010000018.1"/>
</dbReference>
<keyword evidence="2" id="KW-1185">Reference proteome</keyword>
<dbReference type="SUPFAM" id="SSF140415">
    <property type="entry name" value="YppE-like"/>
    <property type="match status" value="1"/>
</dbReference>
<dbReference type="EMBL" id="JBHSPF010000018">
    <property type="protein sequence ID" value="MFC5628277.1"/>
    <property type="molecule type" value="Genomic_DNA"/>
</dbReference>
<gene>
    <name evidence="1" type="ORF">ACFPTR_05125</name>
</gene>
<accession>A0ABW0U683</accession>
<reference evidence="2" key="1">
    <citation type="journal article" date="2019" name="Int. J. Syst. Evol. Microbiol.">
        <title>The Global Catalogue of Microorganisms (GCM) 10K type strain sequencing project: providing services to taxonomists for standard genome sequencing and annotation.</title>
        <authorList>
            <consortium name="The Broad Institute Genomics Platform"/>
            <consortium name="The Broad Institute Genome Sequencing Center for Infectious Disease"/>
            <person name="Wu L."/>
            <person name="Ma J."/>
        </authorList>
    </citation>
    <scope>NUCLEOTIDE SEQUENCE [LARGE SCALE GENOMIC DNA]</scope>
    <source>
        <strain evidence="2">CGMCC 1.15790</strain>
    </source>
</reference>
<dbReference type="Pfam" id="PF08807">
    <property type="entry name" value="DUF1798"/>
    <property type="match status" value="1"/>
</dbReference>
<proteinExistence type="predicted"/>
<organism evidence="1 2">
    <name type="scientific">Aliibacillus thermotolerans</name>
    <dbReference type="NCBI Taxonomy" id="1834418"/>
    <lineage>
        <taxon>Bacteria</taxon>
        <taxon>Bacillati</taxon>
        <taxon>Bacillota</taxon>
        <taxon>Bacilli</taxon>
        <taxon>Bacillales</taxon>
        <taxon>Bacillaceae</taxon>
        <taxon>Aliibacillus</taxon>
    </lineage>
</organism>
<dbReference type="Gene3D" id="1.20.120.440">
    <property type="entry name" value="YppE-like"/>
    <property type="match status" value="1"/>
</dbReference>
<dbReference type="InterPro" id="IPR023351">
    <property type="entry name" value="YppE-like_sf"/>
</dbReference>